<dbReference type="SUPFAM" id="SSF89372">
    <property type="entry name" value="Fucose-specific lectin"/>
    <property type="match status" value="2"/>
</dbReference>
<evidence type="ECO:0000256" key="1">
    <source>
        <dbReference type="SAM" id="SignalP"/>
    </source>
</evidence>
<feature type="domain" description="PLL-like beta propeller" evidence="2">
    <location>
        <begin position="248"/>
        <end position="494"/>
    </location>
</feature>
<dbReference type="Gene3D" id="3.90.1720.10">
    <property type="entry name" value="endopeptidase domain like (from Nostoc punctiforme)"/>
    <property type="match status" value="1"/>
</dbReference>
<feature type="chain" id="PRO_5038436986" description="PLL-like beta propeller domain-containing protein" evidence="1">
    <location>
        <begin position="27"/>
        <end position="525"/>
    </location>
</feature>
<dbReference type="OrthoDB" id="3924845at2"/>
<dbReference type="EMBL" id="CP042266">
    <property type="protein sequence ID" value="QDY79938.1"/>
    <property type="molecule type" value="Genomic_DNA"/>
</dbReference>
<dbReference type="Gene3D" id="2.120.10.70">
    <property type="entry name" value="Fucose-specific lectin"/>
    <property type="match status" value="2"/>
</dbReference>
<reference evidence="3 4" key="1">
    <citation type="submission" date="2019-07" db="EMBL/GenBank/DDBJ databases">
        <authorList>
            <person name="Zhu P."/>
        </authorList>
    </citation>
    <scope>NUCLEOTIDE SEQUENCE [LARGE SCALE GENOMIC DNA]</scope>
    <source>
        <strain evidence="3 4">SSL-25</strain>
    </source>
</reference>
<evidence type="ECO:0000313" key="3">
    <source>
        <dbReference type="EMBL" id="QDY79938.1"/>
    </source>
</evidence>
<dbReference type="AlphaFoldDB" id="A0A5B8IMT8"/>
<protein>
    <recommendedName>
        <fullName evidence="2">PLL-like beta propeller domain-containing protein</fullName>
    </recommendedName>
</protein>
<accession>A0A5B8IMT8</accession>
<proteinExistence type="predicted"/>
<sequence length="525" mass="54680">MPSRRSILRGATAVVAAGAVPMAAGAVSKAAAAPADGNSLVTGAWLRPSSTGSLGNGAAPGGRVTRSQVLARGRVWVDLRVPYSPNGLDSPWGWWYDSRTGGRYRQDCSGFVSMAWQLASNLNTNSLLGVSSEPLASLQHAQPGDVFNNTNTHVMLFVRWTDSNRTRAVVMEQWSVQGPTRQREVSLAELTQRKMKAYSYDHILDDAGQPSPSQGRLFHQYRRADGSWTGFAPLNGYDGAPAFYGHGVAITGTPDGSSQILAVGTDGNVYHNARYSSGSWTGFAPLPGYDGAPRFAASSTAIAGAPDGSAQVLAVGNDGNLYHSIRLGSGHWNAFEPLAGYDGAPRFAAAGISITTTPDGFAQVLAIGNDRNVYHNVRRSSGHWNGFEPINGYGGGGRMVASSVSIAGAPDGSAQIVAVGDDGNAYHRIRGANGSWTEFAPLAGPGGAHRFGAGDVAVTTTPDGSAQLLATGHDGNVYHDVRSASGHWQGPAPLPGYDGAPRFAARRVAIAGLPDGTAQVLATGR</sequence>
<dbReference type="PROSITE" id="PS51318">
    <property type="entry name" value="TAT"/>
    <property type="match status" value="1"/>
</dbReference>
<dbReference type="RefSeq" id="WP_146483270.1">
    <property type="nucleotide sequence ID" value="NZ_CP042266.1"/>
</dbReference>
<evidence type="ECO:0000259" key="2">
    <source>
        <dbReference type="Pfam" id="PF26607"/>
    </source>
</evidence>
<dbReference type="Pfam" id="PF26607">
    <property type="entry name" value="DUF8189"/>
    <property type="match status" value="1"/>
</dbReference>
<keyword evidence="1" id="KW-0732">Signal</keyword>
<evidence type="ECO:0000313" key="4">
    <source>
        <dbReference type="Proteomes" id="UP000320580"/>
    </source>
</evidence>
<organism evidence="3 4">
    <name type="scientific">Streptomyces qinzhouensis</name>
    <dbReference type="NCBI Taxonomy" id="2599401"/>
    <lineage>
        <taxon>Bacteria</taxon>
        <taxon>Bacillati</taxon>
        <taxon>Actinomycetota</taxon>
        <taxon>Actinomycetes</taxon>
        <taxon>Kitasatosporales</taxon>
        <taxon>Streptomycetaceae</taxon>
        <taxon>Streptomyces</taxon>
    </lineage>
</organism>
<dbReference type="Proteomes" id="UP000320580">
    <property type="component" value="Chromosome"/>
</dbReference>
<keyword evidence="4" id="KW-1185">Reference proteome</keyword>
<dbReference type="KEGG" id="sqz:FQU76_29170"/>
<name>A0A5B8IMT8_9ACTN</name>
<dbReference type="InterPro" id="IPR006311">
    <property type="entry name" value="TAT_signal"/>
</dbReference>
<dbReference type="InterPro" id="IPR058502">
    <property type="entry name" value="PLL-like_beta-prop"/>
</dbReference>
<feature type="signal peptide" evidence="1">
    <location>
        <begin position="1"/>
        <end position="26"/>
    </location>
</feature>
<gene>
    <name evidence="3" type="ORF">FQU76_29170</name>
</gene>